<dbReference type="AlphaFoldDB" id="A0A377N958"/>
<gene>
    <name evidence="1" type="ORF">NCTC12157_01175</name>
</gene>
<reference evidence="1 2" key="1">
    <citation type="submission" date="2018-06" db="EMBL/GenBank/DDBJ databases">
        <authorList>
            <consortium name="Pathogen Informatics"/>
            <person name="Doyle S."/>
        </authorList>
    </citation>
    <scope>NUCLEOTIDE SEQUENCE [LARGE SCALE GENOMIC DNA]</scope>
    <source>
        <strain evidence="1 2">NCTC12157</strain>
    </source>
</reference>
<accession>A0A377N958</accession>
<dbReference type="EMBL" id="UGGO01000001">
    <property type="protein sequence ID" value="STQ43485.1"/>
    <property type="molecule type" value="Genomic_DNA"/>
</dbReference>
<evidence type="ECO:0000313" key="1">
    <source>
        <dbReference type="EMBL" id="STQ43485.1"/>
    </source>
</evidence>
<name>A0A377N958_9GAMM</name>
<organism evidence="1 2">
    <name type="scientific">Ewingella americana</name>
    <dbReference type="NCBI Taxonomy" id="41202"/>
    <lineage>
        <taxon>Bacteria</taxon>
        <taxon>Pseudomonadati</taxon>
        <taxon>Pseudomonadota</taxon>
        <taxon>Gammaproteobacteria</taxon>
        <taxon>Enterobacterales</taxon>
        <taxon>Yersiniaceae</taxon>
        <taxon>Ewingella</taxon>
    </lineage>
</organism>
<protein>
    <submittedName>
        <fullName evidence="1">Uncharacterized protein</fullName>
    </submittedName>
</protein>
<proteinExistence type="predicted"/>
<evidence type="ECO:0000313" key="2">
    <source>
        <dbReference type="Proteomes" id="UP000254304"/>
    </source>
</evidence>
<dbReference type="Proteomes" id="UP000254304">
    <property type="component" value="Unassembled WGS sequence"/>
</dbReference>
<sequence length="187" mass="20895">MIQVACSPASCPARSECRYPPRREPNRYAYPRRRAQVDILMVFGKQVQARHQPVHHQHLRRGNHNHRARAASAQLLQPLSSLSKPVGDLFQRVLRLGHHHQTLFAGTGAGQQRMPYPLLERTHQLPHRRGVTPSSSAAPVKLPCRAAASKACSHLSLFKERIAKSPAGLSCLHPSSENGLRHRFSLS</sequence>